<proteinExistence type="predicted"/>
<dbReference type="PATRIC" id="fig|563033.4.peg.340"/>
<dbReference type="AlphaFoldDB" id="G5EPY6"/>
<dbReference type="Pfam" id="PF12900">
    <property type="entry name" value="Pyridox_ox_2"/>
    <property type="match status" value="1"/>
</dbReference>
<gene>
    <name evidence="1" type="ORF">HMPREF0737_00346</name>
</gene>
<comment type="caution">
    <text evidence="1">The sequence shown here is derived from an EMBL/GenBank/DDBJ whole genome shotgun (WGS) entry which is preliminary data.</text>
</comment>
<evidence type="ECO:0000313" key="1">
    <source>
        <dbReference type="EMBL" id="EHB88567.1"/>
    </source>
</evidence>
<dbReference type="HOGENOM" id="CLU_127487_0_0_11"/>
<dbReference type="InterPro" id="IPR012349">
    <property type="entry name" value="Split_barrel_FMN-bd"/>
</dbReference>
<evidence type="ECO:0008006" key="3">
    <source>
        <dbReference type="Google" id="ProtNLM"/>
    </source>
</evidence>
<name>G5EPY6_9MICC</name>
<dbReference type="InterPro" id="IPR024747">
    <property type="entry name" value="Pyridox_Oxase-rel"/>
</dbReference>
<evidence type="ECO:0000313" key="2">
    <source>
        <dbReference type="Proteomes" id="UP000004897"/>
    </source>
</evidence>
<dbReference type="Proteomes" id="UP000004897">
    <property type="component" value="Unassembled WGS sequence"/>
</dbReference>
<dbReference type="RefSeq" id="WP_005504707.1">
    <property type="nucleotide sequence ID" value="NZ_JH370351.1"/>
</dbReference>
<dbReference type="SUPFAM" id="SSF50475">
    <property type="entry name" value="FMN-binding split barrel"/>
    <property type="match status" value="1"/>
</dbReference>
<dbReference type="EMBL" id="ACSB01000005">
    <property type="protein sequence ID" value="EHB88567.1"/>
    <property type="molecule type" value="Genomic_DNA"/>
</dbReference>
<sequence>MSPDPPTDQNRHLRKSTHPIAYTETMSNLYPDESISVDKCWERLHANTLGRLILTDGQHVDVLPVLYAVASQDDKQEIYIRTTRGNKFSSVVVSRRVAFEIDETLEDGIRSVIVVGIAHWLPPEMTPQIVRTFDLPDSETHEMQWVRIAPQTVYGREYPLLPAYLDGTHPDSDTLTS</sequence>
<reference evidence="1 2" key="1">
    <citation type="submission" date="2011-08" db="EMBL/GenBank/DDBJ databases">
        <title>The Genome Sequence of Rothia mucilaginosa M508.</title>
        <authorList>
            <consortium name="The Broad Institute Genome Sequencing Platform"/>
            <consortium name="The Broad Institute Genome Sequencing Center for Infectious Disease"/>
            <person name="Earl A."/>
            <person name="Ward D."/>
            <person name="Feldgarden M."/>
            <person name="Gevers D."/>
            <person name="Sibley C.D."/>
            <person name="Field T.R."/>
            <person name="Grinwis M."/>
            <person name="Eshaghurshan C.S."/>
            <person name="Surette M.G."/>
            <person name="Young S.K."/>
            <person name="Zeng Q."/>
            <person name="Gargeya S."/>
            <person name="Fitzgerald M."/>
            <person name="Haas B."/>
            <person name="Abouelleil A."/>
            <person name="Alvarado L."/>
            <person name="Arachchi H.M."/>
            <person name="Berlin A."/>
            <person name="Brown A."/>
            <person name="Chapman S.B."/>
            <person name="Chen Z."/>
            <person name="Dunbar C."/>
            <person name="Freedman E."/>
            <person name="Gearin G."/>
            <person name="Gellesch M."/>
            <person name="Goldberg J."/>
            <person name="Griggs A."/>
            <person name="Gujja S."/>
            <person name="Heiman D."/>
            <person name="Howarth C."/>
            <person name="Larson L."/>
            <person name="Lui A."/>
            <person name="MacDonald P.J.P."/>
            <person name="Montmayeur A."/>
            <person name="Murphy C."/>
            <person name="Neiman D."/>
            <person name="Pearson M."/>
            <person name="Priest M."/>
            <person name="Roberts A."/>
            <person name="Saif S."/>
            <person name="Shea T."/>
            <person name="Shenoy N."/>
            <person name="Sisk P."/>
            <person name="Stolte C."/>
            <person name="Sykes S."/>
            <person name="Wortman J."/>
            <person name="Nusbaum C."/>
            <person name="Birren B."/>
        </authorList>
    </citation>
    <scope>NUCLEOTIDE SEQUENCE [LARGE SCALE GENOMIC DNA]</scope>
    <source>
        <strain evidence="1 2">M508</strain>
    </source>
</reference>
<organism evidence="1 2">
    <name type="scientific">Rothia mucilaginosa M508</name>
    <dbReference type="NCBI Taxonomy" id="563033"/>
    <lineage>
        <taxon>Bacteria</taxon>
        <taxon>Bacillati</taxon>
        <taxon>Actinomycetota</taxon>
        <taxon>Actinomycetes</taxon>
        <taxon>Micrococcales</taxon>
        <taxon>Micrococcaceae</taxon>
        <taxon>Rothia</taxon>
    </lineage>
</organism>
<accession>G5EPY6</accession>
<dbReference type="Gene3D" id="2.30.110.10">
    <property type="entry name" value="Electron Transport, Fmn-binding Protein, Chain A"/>
    <property type="match status" value="1"/>
</dbReference>
<protein>
    <recommendedName>
        <fullName evidence="3">Pyridoxamine 5'-phosphate oxidase putative domain-containing protein</fullName>
    </recommendedName>
</protein>